<dbReference type="InterPro" id="IPR050259">
    <property type="entry name" value="SDR"/>
</dbReference>
<sequence>DIDVSMFDFISKKVLEFSDEYGLMLLIHIPRKDRLNDRRNIEEVKDACKKILDKFGKADILVCNAGWTIRAPIGEMKIEVWEKAVAVNLSGAFYFIHSLINSMLEQKKGNIIIIGSSATLNGGGGGVHYAASKAGLIGLVKGLSYELLPKGIRANLITPALIDTPMLRERYPDTKEVNKLLADQLPVGRIGRPEDIANTALFLASDMSGYIVGQEIIADGGRILYKHPAGS</sequence>
<dbReference type="InterPro" id="IPR002347">
    <property type="entry name" value="SDR_fam"/>
</dbReference>
<dbReference type="GO" id="GO:0032787">
    <property type="term" value="P:monocarboxylic acid metabolic process"/>
    <property type="evidence" value="ECO:0007669"/>
    <property type="project" value="UniProtKB-ARBA"/>
</dbReference>
<dbReference type="PANTHER" id="PTHR42879:SF2">
    <property type="entry name" value="3-OXOACYL-[ACYL-CARRIER-PROTEIN] REDUCTASE FABG"/>
    <property type="match status" value="1"/>
</dbReference>
<dbReference type="InterPro" id="IPR036291">
    <property type="entry name" value="NAD(P)-bd_dom_sf"/>
</dbReference>
<protein>
    <recommendedName>
        <fullName evidence="3">SDR family oxidoreductase</fullName>
    </recommendedName>
</protein>
<dbReference type="PROSITE" id="PS00061">
    <property type="entry name" value="ADH_SHORT"/>
    <property type="match status" value="1"/>
</dbReference>
<feature type="non-terminal residue" evidence="2">
    <location>
        <position position="1"/>
    </location>
</feature>
<accession>X1NM72</accession>
<dbReference type="AlphaFoldDB" id="X1NM72"/>
<name>X1NM72_9ZZZZ</name>
<dbReference type="Pfam" id="PF13561">
    <property type="entry name" value="adh_short_C2"/>
    <property type="match status" value="1"/>
</dbReference>
<dbReference type="PRINTS" id="PR00081">
    <property type="entry name" value="GDHRDH"/>
</dbReference>
<dbReference type="PANTHER" id="PTHR42879">
    <property type="entry name" value="3-OXOACYL-(ACYL-CARRIER-PROTEIN) REDUCTASE"/>
    <property type="match status" value="1"/>
</dbReference>
<dbReference type="PRINTS" id="PR00080">
    <property type="entry name" value="SDRFAMILY"/>
</dbReference>
<gene>
    <name evidence="2" type="ORF">S06H3_34185</name>
</gene>
<evidence type="ECO:0000256" key="1">
    <source>
        <dbReference type="ARBA" id="ARBA00006484"/>
    </source>
</evidence>
<evidence type="ECO:0000313" key="2">
    <source>
        <dbReference type="EMBL" id="GAI27895.1"/>
    </source>
</evidence>
<comment type="caution">
    <text evidence="2">The sequence shown here is derived from an EMBL/GenBank/DDBJ whole genome shotgun (WGS) entry which is preliminary data.</text>
</comment>
<proteinExistence type="inferred from homology"/>
<dbReference type="InterPro" id="IPR020904">
    <property type="entry name" value="Sc_DH/Rdtase_CS"/>
</dbReference>
<reference evidence="2" key="1">
    <citation type="journal article" date="2014" name="Front. Microbiol.">
        <title>High frequency of phylogenetically diverse reductive dehalogenase-homologous genes in deep subseafloor sedimentary metagenomes.</title>
        <authorList>
            <person name="Kawai M."/>
            <person name="Futagami T."/>
            <person name="Toyoda A."/>
            <person name="Takaki Y."/>
            <person name="Nishi S."/>
            <person name="Hori S."/>
            <person name="Arai W."/>
            <person name="Tsubouchi T."/>
            <person name="Morono Y."/>
            <person name="Uchiyama I."/>
            <person name="Ito T."/>
            <person name="Fujiyama A."/>
            <person name="Inagaki F."/>
            <person name="Takami H."/>
        </authorList>
    </citation>
    <scope>NUCLEOTIDE SEQUENCE</scope>
    <source>
        <strain evidence="2">Expedition CK06-06</strain>
    </source>
</reference>
<comment type="similarity">
    <text evidence="1">Belongs to the short-chain dehydrogenases/reductases (SDR) family.</text>
</comment>
<dbReference type="EMBL" id="BARV01020486">
    <property type="protein sequence ID" value="GAI27895.1"/>
    <property type="molecule type" value="Genomic_DNA"/>
</dbReference>
<evidence type="ECO:0008006" key="3">
    <source>
        <dbReference type="Google" id="ProtNLM"/>
    </source>
</evidence>
<dbReference type="SUPFAM" id="SSF51735">
    <property type="entry name" value="NAD(P)-binding Rossmann-fold domains"/>
    <property type="match status" value="1"/>
</dbReference>
<organism evidence="2">
    <name type="scientific">marine sediment metagenome</name>
    <dbReference type="NCBI Taxonomy" id="412755"/>
    <lineage>
        <taxon>unclassified sequences</taxon>
        <taxon>metagenomes</taxon>
        <taxon>ecological metagenomes</taxon>
    </lineage>
</organism>
<dbReference type="Gene3D" id="3.40.50.720">
    <property type="entry name" value="NAD(P)-binding Rossmann-like Domain"/>
    <property type="match status" value="1"/>
</dbReference>